<dbReference type="Proteomes" id="UP000824540">
    <property type="component" value="Unassembled WGS sequence"/>
</dbReference>
<organism evidence="2 3">
    <name type="scientific">Albula glossodonta</name>
    <name type="common">roundjaw bonefish</name>
    <dbReference type="NCBI Taxonomy" id="121402"/>
    <lineage>
        <taxon>Eukaryota</taxon>
        <taxon>Metazoa</taxon>
        <taxon>Chordata</taxon>
        <taxon>Craniata</taxon>
        <taxon>Vertebrata</taxon>
        <taxon>Euteleostomi</taxon>
        <taxon>Actinopterygii</taxon>
        <taxon>Neopterygii</taxon>
        <taxon>Teleostei</taxon>
        <taxon>Albuliformes</taxon>
        <taxon>Albulidae</taxon>
        <taxon>Albula</taxon>
    </lineage>
</organism>
<evidence type="ECO:0000313" key="3">
    <source>
        <dbReference type="Proteomes" id="UP000824540"/>
    </source>
</evidence>
<dbReference type="GO" id="GO:0061630">
    <property type="term" value="F:ubiquitin protein ligase activity"/>
    <property type="evidence" value="ECO:0007669"/>
    <property type="project" value="TreeGrafter"/>
</dbReference>
<protein>
    <submittedName>
        <fullName evidence="2">Uncharacterized protein</fullName>
    </submittedName>
</protein>
<dbReference type="OrthoDB" id="273556at2759"/>
<dbReference type="EMBL" id="JAFBMS010000027">
    <property type="protein sequence ID" value="KAG9342543.1"/>
    <property type="molecule type" value="Genomic_DNA"/>
</dbReference>
<dbReference type="GO" id="GO:0007265">
    <property type="term" value="P:Ras protein signal transduction"/>
    <property type="evidence" value="ECO:0007669"/>
    <property type="project" value="TreeGrafter"/>
</dbReference>
<feature type="region of interest" description="Disordered" evidence="1">
    <location>
        <begin position="134"/>
        <end position="179"/>
    </location>
</feature>
<reference evidence="2" key="1">
    <citation type="thesis" date="2021" institute="BYU ScholarsArchive" country="Provo, UT, USA">
        <title>Applications of and Algorithms for Genome Assembly and Genomic Analyses with an Emphasis on Marine Teleosts.</title>
        <authorList>
            <person name="Pickett B.D."/>
        </authorList>
    </citation>
    <scope>NUCLEOTIDE SEQUENCE</scope>
    <source>
        <strain evidence="2">HI-2016</strain>
    </source>
</reference>
<evidence type="ECO:0000313" key="2">
    <source>
        <dbReference type="EMBL" id="KAG9342543.1"/>
    </source>
</evidence>
<dbReference type="PANTHER" id="PTHR24007">
    <property type="entry name" value="BRCA1-ASSOCIATED PROTEIN"/>
    <property type="match status" value="1"/>
</dbReference>
<name>A0A8T2NNW7_9TELE</name>
<dbReference type="GO" id="GO:0005737">
    <property type="term" value="C:cytoplasm"/>
    <property type="evidence" value="ECO:0007669"/>
    <property type="project" value="TreeGrafter"/>
</dbReference>
<feature type="compositionally biased region" description="Basic and acidic residues" evidence="1">
    <location>
        <begin position="95"/>
        <end position="115"/>
    </location>
</feature>
<dbReference type="PANTHER" id="PTHR24007:SF7">
    <property type="entry name" value="BRCA1-ASSOCIATED PROTEIN"/>
    <property type="match status" value="1"/>
</dbReference>
<feature type="region of interest" description="Disordered" evidence="1">
    <location>
        <begin position="94"/>
        <end position="115"/>
    </location>
</feature>
<feature type="compositionally biased region" description="Basic residues" evidence="1">
    <location>
        <begin position="169"/>
        <end position="179"/>
    </location>
</feature>
<gene>
    <name evidence="2" type="ORF">JZ751_015922</name>
</gene>
<comment type="caution">
    <text evidence="2">The sequence shown here is derived from an EMBL/GenBank/DDBJ whole genome shotgun (WGS) entry which is preliminary data.</text>
</comment>
<keyword evidence="3" id="KW-1185">Reference proteome</keyword>
<accession>A0A8T2NNW7</accession>
<dbReference type="AlphaFoldDB" id="A0A8T2NNW7"/>
<feature type="compositionally biased region" description="Low complexity" evidence="1">
    <location>
        <begin position="152"/>
        <end position="168"/>
    </location>
</feature>
<evidence type="ECO:0000256" key="1">
    <source>
        <dbReference type="SAM" id="MobiDB-lite"/>
    </source>
</evidence>
<sequence>MCRWCVSRRMPSEESGNEFFHLSQINNMKAKFKETIEKCDSLERRLGELAKEKQSMEKKCTQLSSRVNKLSQELKEEQEMNRCLRANQTQLQAQLREEERRGRESSEHKEGRITELQDQLRDVMFYLETQQQINQMPADARQEIQEGQINIASAPSQPGPSPSATGKLGSRKGRGKRGK</sequence>
<dbReference type="GO" id="GO:0016567">
    <property type="term" value="P:protein ubiquitination"/>
    <property type="evidence" value="ECO:0007669"/>
    <property type="project" value="TreeGrafter"/>
</dbReference>
<proteinExistence type="predicted"/>